<dbReference type="GO" id="GO:0016051">
    <property type="term" value="P:carbohydrate biosynthetic process"/>
    <property type="evidence" value="ECO:0007669"/>
    <property type="project" value="InterPro"/>
</dbReference>
<dbReference type="SUPFAM" id="SSF51569">
    <property type="entry name" value="Aldolase"/>
    <property type="match status" value="1"/>
</dbReference>
<feature type="domain" description="AFP-like" evidence="1">
    <location>
        <begin position="294"/>
        <end position="353"/>
    </location>
</feature>
<dbReference type="Proteomes" id="UP000178427">
    <property type="component" value="Unassembled WGS sequence"/>
</dbReference>
<dbReference type="InterPro" id="IPR036237">
    <property type="entry name" value="Xyl_isomerase-like_sf"/>
</dbReference>
<dbReference type="SMART" id="SM00858">
    <property type="entry name" value="SAF"/>
    <property type="match status" value="1"/>
</dbReference>
<dbReference type="SUPFAM" id="SSF51658">
    <property type="entry name" value="Xylose isomerase-like"/>
    <property type="match status" value="1"/>
</dbReference>
<dbReference type="AlphaFoldDB" id="A0A1F6EJS4"/>
<evidence type="ECO:0000259" key="1">
    <source>
        <dbReference type="PROSITE" id="PS50844"/>
    </source>
</evidence>
<dbReference type="STRING" id="1798513.A3A40_02650"/>
<organism evidence="2 3">
    <name type="scientific">Candidatus Kaiserbacteria bacterium RIFCSPLOWO2_01_FULL_54_20</name>
    <dbReference type="NCBI Taxonomy" id="1798513"/>
    <lineage>
        <taxon>Bacteria</taxon>
        <taxon>Candidatus Kaiseribacteriota</taxon>
    </lineage>
</organism>
<dbReference type="InterPro" id="IPR051690">
    <property type="entry name" value="PseI-like"/>
</dbReference>
<protein>
    <recommendedName>
        <fullName evidence="1">AFP-like domain-containing protein</fullName>
    </recommendedName>
</protein>
<dbReference type="Pfam" id="PF03102">
    <property type="entry name" value="NeuB"/>
    <property type="match status" value="1"/>
</dbReference>
<proteinExistence type="predicted"/>
<dbReference type="Gene3D" id="3.20.20.70">
    <property type="entry name" value="Aldolase class I"/>
    <property type="match status" value="1"/>
</dbReference>
<dbReference type="InterPro" id="IPR013022">
    <property type="entry name" value="Xyl_isomerase-like_TIM-brl"/>
</dbReference>
<name>A0A1F6EJS4_9BACT</name>
<sequence>MSEVREFRIGSRLIGDKHPTYIIAEVGLAHQGDVKMARALIDAAKNAGADCVKFQKRSMQDVYKSDVLRNPQGEEHAQQYLLEHIIKNELSENEMKSLAMYAKKKGIRFACTPWDEKSMRFLNKLGVQFFKIGSPDMFNLPLLRKVARMRKPMLISTGMSFVSEIEHVAKFLEKEKANYMFLHCNSTYPAPYYDINLAFLPRLKEISGGRPVGYSGHESGIAISIAAVAFGARVIEKHITLDRTLPGPDHKASLEPDEFKELVRGIRATEIGIGEPVRYPSRGEFLNRENLSKSLVAARAIKKGSILSAKDITVKSPGKGTTPIKYDYFIGSAVTTRDIKKDDYILESDVGLPRPPSDIEKLTFNRKWGVVGRMTDIDTLLHLNSDFVEIHLSDSDIHHDRVGTTTYDRDLVVHGPEYDGDLLLDLSSRNKETRRRSVAFFNKALDHARRLKKNFRNRDGLVKVVIHPGGMDMERPLLEHKKELNANLLDSLSKLHDEGLQLLVENMPGSPWYFGGTWHHANFMDAEEIAEFSKKTGYGIVFDTSHAALYCNRYGKKFEDFVKTILPVTKYIHVSDAANWGGEGLRIGDGAIDFKMLLAYLVRTKHWILPEIWQGHKFGGEGFAAGMKALKTIDPRF</sequence>
<dbReference type="PANTHER" id="PTHR42966:SF3">
    <property type="entry name" value="BLR5971 PROTEIN"/>
    <property type="match status" value="1"/>
</dbReference>
<accession>A0A1F6EJS4</accession>
<dbReference type="Pfam" id="PF01261">
    <property type="entry name" value="AP_endonuc_2"/>
    <property type="match status" value="1"/>
</dbReference>
<dbReference type="Gene3D" id="3.90.1210.10">
    <property type="entry name" value="Antifreeze-like/N-acetylneuraminic acid synthase C-terminal domain"/>
    <property type="match status" value="1"/>
</dbReference>
<evidence type="ECO:0000313" key="3">
    <source>
        <dbReference type="Proteomes" id="UP000178427"/>
    </source>
</evidence>
<dbReference type="InterPro" id="IPR013785">
    <property type="entry name" value="Aldolase_TIM"/>
</dbReference>
<dbReference type="InterPro" id="IPR036732">
    <property type="entry name" value="AFP_Neu5c_C_sf"/>
</dbReference>
<dbReference type="CDD" id="cd11615">
    <property type="entry name" value="SAF_NeuB_like"/>
    <property type="match status" value="1"/>
</dbReference>
<dbReference type="GO" id="GO:0047444">
    <property type="term" value="F:N-acylneuraminate-9-phosphate synthase activity"/>
    <property type="evidence" value="ECO:0007669"/>
    <property type="project" value="TreeGrafter"/>
</dbReference>
<dbReference type="InterPro" id="IPR006190">
    <property type="entry name" value="SAF_AFP_Neu5Ac"/>
</dbReference>
<comment type="caution">
    <text evidence="2">The sequence shown here is derived from an EMBL/GenBank/DDBJ whole genome shotgun (WGS) entry which is preliminary data.</text>
</comment>
<dbReference type="PROSITE" id="PS50844">
    <property type="entry name" value="AFP_LIKE"/>
    <property type="match status" value="1"/>
</dbReference>
<dbReference type="Pfam" id="PF08666">
    <property type="entry name" value="SAF"/>
    <property type="match status" value="1"/>
</dbReference>
<dbReference type="Gene3D" id="3.20.20.150">
    <property type="entry name" value="Divalent-metal-dependent TIM barrel enzymes"/>
    <property type="match status" value="1"/>
</dbReference>
<evidence type="ECO:0000313" key="2">
    <source>
        <dbReference type="EMBL" id="OGG73886.1"/>
    </source>
</evidence>
<gene>
    <name evidence="2" type="ORF">A3A40_02650</name>
</gene>
<dbReference type="InterPro" id="IPR013132">
    <property type="entry name" value="PseI/NeuA/B-like_N"/>
</dbReference>
<reference evidence="2 3" key="1">
    <citation type="journal article" date="2016" name="Nat. Commun.">
        <title>Thousands of microbial genomes shed light on interconnected biogeochemical processes in an aquifer system.</title>
        <authorList>
            <person name="Anantharaman K."/>
            <person name="Brown C.T."/>
            <person name="Hug L.A."/>
            <person name="Sharon I."/>
            <person name="Castelle C.J."/>
            <person name="Probst A.J."/>
            <person name="Thomas B.C."/>
            <person name="Singh A."/>
            <person name="Wilkins M.J."/>
            <person name="Karaoz U."/>
            <person name="Brodie E.L."/>
            <person name="Williams K.H."/>
            <person name="Hubbard S.S."/>
            <person name="Banfield J.F."/>
        </authorList>
    </citation>
    <scope>NUCLEOTIDE SEQUENCE [LARGE SCALE GENOMIC DNA]</scope>
</reference>
<dbReference type="EMBL" id="MFMA01000027">
    <property type="protein sequence ID" value="OGG73886.1"/>
    <property type="molecule type" value="Genomic_DNA"/>
</dbReference>
<dbReference type="SUPFAM" id="SSF51269">
    <property type="entry name" value="AFP III-like domain"/>
    <property type="match status" value="1"/>
</dbReference>
<dbReference type="InterPro" id="IPR057736">
    <property type="entry name" value="SAF_PseI/NeuA/NeuB"/>
</dbReference>
<dbReference type="PANTHER" id="PTHR42966">
    <property type="entry name" value="N-ACETYLNEURAMINATE SYNTHASE"/>
    <property type="match status" value="1"/>
</dbReference>
<dbReference type="InterPro" id="IPR013974">
    <property type="entry name" value="SAF"/>
</dbReference>